<accession>A0A2T7PZE3</accession>
<sequence>MKVVCRSLGARDEVKVMPGYPLSPGTQQHHLSSWLHQQIKAEMKEKDFRGIEETASSKAISSVAEGRL</sequence>
<dbReference type="EMBL" id="PZQS01000001">
    <property type="protein sequence ID" value="PVD38795.1"/>
    <property type="molecule type" value="Genomic_DNA"/>
</dbReference>
<organism evidence="2 3">
    <name type="scientific">Pomacea canaliculata</name>
    <name type="common">Golden apple snail</name>
    <dbReference type="NCBI Taxonomy" id="400727"/>
    <lineage>
        <taxon>Eukaryota</taxon>
        <taxon>Metazoa</taxon>
        <taxon>Spiralia</taxon>
        <taxon>Lophotrochozoa</taxon>
        <taxon>Mollusca</taxon>
        <taxon>Gastropoda</taxon>
        <taxon>Caenogastropoda</taxon>
        <taxon>Architaenioglossa</taxon>
        <taxon>Ampullarioidea</taxon>
        <taxon>Ampullariidae</taxon>
        <taxon>Pomacea</taxon>
    </lineage>
</organism>
<keyword evidence="3" id="KW-1185">Reference proteome</keyword>
<comment type="caution">
    <text evidence="2">The sequence shown here is derived from an EMBL/GenBank/DDBJ whole genome shotgun (WGS) entry which is preliminary data.</text>
</comment>
<evidence type="ECO:0000313" key="2">
    <source>
        <dbReference type="EMBL" id="PVD38795.1"/>
    </source>
</evidence>
<reference evidence="2 3" key="1">
    <citation type="submission" date="2018-04" db="EMBL/GenBank/DDBJ databases">
        <title>The genome of golden apple snail Pomacea canaliculata provides insight into stress tolerance and invasive adaptation.</title>
        <authorList>
            <person name="Liu C."/>
            <person name="Liu B."/>
            <person name="Ren Y."/>
            <person name="Zhang Y."/>
            <person name="Wang H."/>
            <person name="Li S."/>
            <person name="Jiang F."/>
            <person name="Yin L."/>
            <person name="Zhang G."/>
            <person name="Qian W."/>
            <person name="Fan W."/>
        </authorList>
    </citation>
    <scope>NUCLEOTIDE SEQUENCE [LARGE SCALE GENOMIC DNA]</scope>
    <source>
        <strain evidence="2">SZHN2017</strain>
        <tissue evidence="2">Muscle</tissue>
    </source>
</reference>
<evidence type="ECO:0000313" key="3">
    <source>
        <dbReference type="Proteomes" id="UP000245119"/>
    </source>
</evidence>
<proteinExistence type="predicted"/>
<protein>
    <submittedName>
        <fullName evidence="2">Uncharacterized protein</fullName>
    </submittedName>
</protein>
<evidence type="ECO:0000256" key="1">
    <source>
        <dbReference type="SAM" id="MobiDB-lite"/>
    </source>
</evidence>
<feature type="region of interest" description="Disordered" evidence="1">
    <location>
        <begin position="48"/>
        <end position="68"/>
    </location>
</feature>
<name>A0A2T7PZE3_POMCA</name>
<dbReference type="AlphaFoldDB" id="A0A2T7PZE3"/>
<dbReference type="Proteomes" id="UP000245119">
    <property type="component" value="Linkage Group LG1"/>
</dbReference>
<gene>
    <name evidence="2" type="ORF">C0Q70_01418</name>
</gene>